<evidence type="ECO:0000259" key="10">
    <source>
        <dbReference type="Pfam" id="PF00195"/>
    </source>
</evidence>
<keyword evidence="6" id="KW-0284">Flavonoid biosynthesis</keyword>
<dbReference type="SUPFAM" id="SSF53901">
    <property type="entry name" value="Thiolase-like"/>
    <property type="match status" value="2"/>
</dbReference>
<reference evidence="12 13" key="1">
    <citation type="journal article" date="2022" name="Nat. Genet.">
        <title>Improved pea reference genome and pan-genome highlight genomic features and evolutionary characteristics.</title>
        <authorList>
            <person name="Yang T."/>
            <person name="Liu R."/>
            <person name="Luo Y."/>
            <person name="Hu S."/>
            <person name="Wang D."/>
            <person name="Wang C."/>
            <person name="Pandey M.K."/>
            <person name="Ge S."/>
            <person name="Xu Q."/>
            <person name="Li N."/>
            <person name="Li G."/>
            <person name="Huang Y."/>
            <person name="Saxena R.K."/>
            <person name="Ji Y."/>
            <person name="Li M."/>
            <person name="Yan X."/>
            <person name="He Y."/>
            <person name="Liu Y."/>
            <person name="Wang X."/>
            <person name="Xiang C."/>
            <person name="Varshney R.K."/>
            <person name="Ding H."/>
            <person name="Gao S."/>
            <person name="Zong X."/>
        </authorList>
    </citation>
    <scope>NUCLEOTIDE SEQUENCE [LARGE SCALE GENOMIC DNA]</scope>
    <source>
        <strain evidence="12 13">cv. Zhongwan 6</strain>
    </source>
</reference>
<dbReference type="EC" id="2.3.1.74" evidence="4"/>
<organism evidence="12 13">
    <name type="scientific">Pisum sativum</name>
    <name type="common">Garden pea</name>
    <name type="synonym">Lathyrus oleraceus</name>
    <dbReference type="NCBI Taxonomy" id="3888"/>
    <lineage>
        <taxon>Eukaryota</taxon>
        <taxon>Viridiplantae</taxon>
        <taxon>Streptophyta</taxon>
        <taxon>Embryophyta</taxon>
        <taxon>Tracheophyta</taxon>
        <taxon>Spermatophyta</taxon>
        <taxon>Magnoliopsida</taxon>
        <taxon>eudicotyledons</taxon>
        <taxon>Gunneridae</taxon>
        <taxon>Pentapetalae</taxon>
        <taxon>rosids</taxon>
        <taxon>fabids</taxon>
        <taxon>Fabales</taxon>
        <taxon>Fabaceae</taxon>
        <taxon>Papilionoideae</taxon>
        <taxon>50 kb inversion clade</taxon>
        <taxon>NPAAA clade</taxon>
        <taxon>Hologalegina</taxon>
        <taxon>IRL clade</taxon>
        <taxon>Fabeae</taxon>
        <taxon>Lathyrus</taxon>
    </lineage>
</organism>
<dbReference type="Proteomes" id="UP001058974">
    <property type="component" value="Chromosome 3"/>
</dbReference>
<evidence type="ECO:0000256" key="9">
    <source>
        <dbReference type="RuleBase" id="RU003633"/>
    </source>
</evidence>
<keyword evidence="13" id="KW-1185">Reference proteome</keyword>
<dbReference type="OrthoDB" id="1500228at2759"/>
<dbReference type="InterPro" id="IPR018088">
    <property type="entry name" value="Chalcone/stilbene_synthase_AS"/>
</dbReference>
<evidence type="ECO:0000256" key="7">
    <source>
        <dbReference type="ARBA" id="ARBA00023315"/>
    </source>
</evidence>
<dbReference type="PANTHER" id="PTHR11877">
    <property type="entry name" value="HYDROXYMETHYLGLUTARYL-COA SYNTHASE"/>
    <property type="match status" value="1"/>
</dbReference>
<dbReference type="AlphaFoldDB" id="A0A9D4XWR0"/>
<dbReference type="FunFam" id="3.40.47.10:FF:000014">
    <property type="entry name" value="Chalcone synthase 1"/>
    <property type="match status" value="1"/>
</dbReference>
<evidence type="ECO:0000313" key="13">
    <source>
        <dbReference type="Proteomes" id="UP001058974"/>
    </source>
</evidence>
<dbReference type="InterPro" id="IPR011141">
    <property type="entry name" value="Polyketide_synthase_type-III"/>
</dbReference>
<dbReference type="GO" id="GO:0016210">
    <property type="term" value="F:naringenin-chalcone synthase activity"/>
    <property type="evidence" value="ECO:0007669"/>
    <property type="project" value="UniProtKB-EC"/>
</dbReference>
<evidence type="ECO:0000313" key="12">
    <source>
        <dbReference type="EMBL" id="KAI5427962.1"/>
    </source>
</evidence>
<evidence type="ECO:0000256" key="2">
    <source>
        <dbReference type="ARBA" id="ARBA00004966"/>
    </source>
</evidence>
<keyword evidence="7 9" id="KW-0012">Acyltransferase</keyword>
<gene>
    <name evidence="12" type="ORF">KIW84_033106</name>
</gene>
<evidence type="ECO:0000256" key="5">
    <source>
        <dbReference type="ARBA" id="ARBA00022679"/>
    </source>
</evidence>
<dbReference type="InterPro" id="IPR001099">
    <property type="entry name" value="Chalcone/stilbene_synt_N"/>
</dbReference>
<feature type="domain" description="Chalcone/stilbene synthase N-terminal" evidence="10">
    <location>
        <begin position="5"/>
        <end position="228"/>
    </location>
</feature>
<comment type="function">
    <text evidence="1">The primary product of this enzyme is 4,2',4',6'-tetrahydroxychalcone (also termed naringenin-chalcone or chalcone) which can under specific conditions spontaneously isomerize into naringenin.</text>
</comment>
<dbReference type="InterPro" id="IPR016039">
    <property type="entry name" value="Thiolase-like"/>
</dbReference>
<comment type="caution">
    <text evidence="12">The sequence shown here is derived from an EMBL/GenBank/DDBJ whole genome shotgun (WGS) entry which is preliminary data.</text>
</comment>
<comment type="similarity">
    <text evidence="3 9">Belongs to the thiolase-like superfamily. Chalcone/stilbene synthases family.</text>
</comment>
<evidence type="ECO:0000256" key="6">
    <source>
        <dbReference type="ARBA" id="ARBA00023241"/>
    </source>
</evidence>
<comment type="pathway">
    <text evidence="2">Secondary metabolite biosynthesis; flavonoid biosynthesis.</text>
</comment>
<proteinExistence type="inferred from homology"/>
<dbReference type="FunFam" id="3.40.47.10:FF:000025">
    <property type="entry name" value="Chalcone synthase 2"/>
    <property type="match status" value="1"/>
</dbReference>
<dbReference type="Pfam" id="PF02797">
    <property type="entry name" value="Chal_sti_synt_C"/>
    <property type="match status" value="1"/>
</dbReference>
<evidence type="ECO:0000256" key="4">
    <source>
        <dbReference type="ARBA" id="ARBA00012975"/>
    </source>
</evidence>
<evidence type="ECO:0000256" key="3">
    <source>
        <dbReference type="ARBA" id="ARBA00005531"/>
    </source>
</evidence>
<accession>A0A9D4XWR0</accession>
<dbReference type="EMBL" id="JAMSHJ010000003">
    <property type="protein sequence ID" value="KAI5427962.1"/>
    <property type="molecule type" value="Genomic_DNA"/>
</dbReference>
<sequence>MVTVEEIRNAQRSNGPATILALGTATPSNCITQAEYPDYYFRITNSEHMTDLKEKFKRMCDRSMIKKRYMHLTEEFLKENPNMCEFMAPSLDVRQDIVVVEVPKLGKDAAKKAIAEWGQPKSKITHLVFCTTSGVDMPGADYQLTKLLGLKPSVKRLMMYQQGCFAGGTVLRLAKDLAENNKNARVLVVCSEITAVTFRGPSESHLDSLVGQALFGDGAAAMIIGADPDLAVERPIFEIVSAAQTILPDSDGAIDGHLREVGLTFHLLKDVPGIISKNIEKSLVEAFEPIGINDWNSIFWVAHPGGPAILDQVEEKLRLKEEKLRSTRHVLSEYGNMSSACVLFILDEMRKSSKEEGKVTTGEGLEWGVLFGFGPGLTVETVVLHSVPVQG</sequence>
<dbReference type="InterPro" id="IPR012328">
    <property type="entry name" value="Chalcone/stilbene_synt_C"/>
</dbReference>
<dbReference type="Gramene" id="Psat03G0310600-T1">
    <property type="protein sequence ID" value="KAI5427962.1"/>
    <property type="gene ID" value="KIW84_033106"/>
</dbReference>
<evidence type="ECO:0000256" key="1">
    <source>
        <dbReference type="ARBA" id="ARBA00002969"/>
    </source>
</evidence>
<dbReference type="Gene3D" id="3.40.47.10">
    <property type="match status" value="2"/>
</dbReference>
<dbReference type="Pfam" id="PF00195">
    <property type="entry name" value="Chal_sti_synt_N"/>
    <property type="match status" value="1"/>
</dbReference>
<dbReference type="PIRSF" id="PIRSF000451">
    <property type="entry name" value="PKS_III"/>
    <property type="match status" value="1"/>
</dbReference>
<dbReference type="GO" id="GO:0009813">
    <property type="term" value="P:flavonoid biosynthetic process"/>
    <property type="evidence" value="ECO:0007669"/>
    <property type="project" value="UniProtKB-KW"/>
</dbReference>
<name>A0A9D4XWR0_PEA</name>
<evidence type="ECO:0000256" key="8">
    <source>
        <dbReference type="PIRSR" id="PIRSR000451-1"/>
    </source>
</evidence>
<dbReference type="GO" id="GO:0030639">
    <property type="term" value="P:polyketide biosynthetic process"/>
    <property type="evidence" value="ECO:0007669"/>
    <property type="project" value="TreeGrafter"/>
</dbReference>
<protein>
    <recommendedName>
        <fullName evidence="4">chalcone synthase</fullName>
        <ecNumber evidence="4">2.3.1.74</ecNumber>
    </recommendedName>
</protein>
<dbReference type="CDD" id="cd00831">
    <property type="entry name" value="CHS_like"/>
    <property type="match status" value="1"/>
</dbReference>
<dbReference type="PANTHER" id="PTHR11877:SF80">
    <property type="entry name" value="CHALCONE SYNTHASE 1"/>
    <property type="match status" value="1"/>
</dbReference>
<feature type="active site" description="Acyl-thioester intermediate" evidence="8">
    <location>
        <position position="164"/>
    </location>
</feature>
<keyword evidence="5 9" id="KW-0808">Transferase</keyword>
<feature type="domain" description="Chalcone/stilbene synthase C-terminal" evidence="11">
    <location>
        <begin position="238"/>
        <end position="388"/>
    </location>
</feature>
<dbReference type="PROSITE" id="PS00441">
    <property type="entry name" value="CHALCONE_SYNTH"/>
    <property type="match status" value="1"/>
</dbReference>
<evidence type="ECO:0000259" key="11">
    <source>
        <dbReference type="Pfam" id="PF02797"/>
    </source>
</evidence>